<organism evidence="1 2">
    <name type="scientific">Allomyces macrogynus (strain ATCC 38327)</name>
    <name type="common">Allomyces javanicus var. macrogynus</name>
    <dbReference type="NCBI Taxonomy" id="578462"/>
    <lineage>
        <taxon>Eukaryota</taxon>
        <taxon>Fungi</taxon>
        <taxon>Fungi incertae sedis</taxon>
        <taxon>Blastocladiomycota</taxon>
        <taxon>Blastocladiomycetes</taxon>
        <taxon>Blastocladiales</taxon>
        <taxon>Blastocladiaceae</taxon>
        <taxon>Allomyces</taxon>
    </lineage>
</organism>
<reference evidence="2" key="2">
    <citation type="submission" date="2009-11" db="EMBL/GenBank/DDBJ databases">
        <title>The Genome Sequence of Allomyces macrogynus strain ATCC 38327.</title>
        <authorList>
            <consortium name="The Broad Institute Genome Sequencing Platform"/>
            <person name="Russ C."/>
            <person name="Cuomo C."/>
            <person name="Shea T."/>
            <person name="Young S.K."/>
            <person name="Zeng Q."/>
            <person name="Koehrsen M."/>
            <person name="Haas B."/>
            <person name="Borodovsky M."/>
            <person name="Guigo R."/>
            <person name="Alvarado L."/>
            <person name="Berlin A."/>
            <person name="Borenstein D."/>
            <person name="Chen Z."/>
            <person name="Engels R."/>
            <person name="Freedman E."/>
            <person name="Gellesch M."/>
            <person name="Goldberg J."/>
            <person name="Griggs A."/>
            <person name="Gujja S."/>
            <person name="Heiman D."/>
            <person name="Hepburn T."/>
            <person name="Howarth C."/>
            <person name="Jen D."/>
            <person name="Larson L."/>
            <person name="Lewis B."/>
            <person name="Mehta T."/>
            <person name="Park D."/>
            <person name="Pearson M."/>
            <person name="Roberts A."/>
            <person name="Saif S."/>
            <person name="Shenoy N."/>
            <person name="Sisk P."/>
            <person name="Stolte C."/>
            <person name="Sykes S."/>
            <person name="Walk T."/>
            <person name="White J."/>
            <person name="Yandava C."/>
            <person name="Burger G."/>
            <person name="Gray M.W."/>
            <person name="Holland P.W.H."/>
            <person name="King N."/>
            <person name="Lang F.B.F."/>
            <person name="Roger A.J."/>
            <person name="Ruiz-Trillo I."/>
            <person name="Lander E."/>
            <person name="Nusbaum C."/>
        </authorList>
    </citation>
    <scope>NUCLEOTIDE SEQUENCE [LARGE SCALE GENOMIC DNA]</scope>
    <source>
        <strain evidence="2">ATCC 38327</strain>
    </source>
</reference>
<dbReference type="SUPFAM" id="SSF51905">
    <property type="entry name" value="FAD/NAD(P)-binding domain"/>
    <property type="match status" value="1"/>
</dbReference>
<dbReference type="Proteomes" id="UP000054350">
    <property type="component" value="Unassembled WGS sequence"/>
</dbReference>
<dbReference type="STRING" id="578462.A0A0L0S4X9"/>
<dbReference type="InterPro" id="IPR050464">
    <property type="entry name" value="Zeta_carotene_desat/Oxidored"/>
</dbReference>
<dbReference type="PANTHER" id="PTHR42923:SF17">
    <property type="entry name" value="AMINE OXIDASE DOMAIN-CONTAINING PROTEIN"/>
    <property type="match status" value="1"/>
</dbReference>
<dbReference type="Gene3D" id="3.90.660.20">
    <property type="entry name" value="Protoporphyrinogen oxidase, mitochondrial, domain 2"/>
    <property type="match status" value="1"/>
</dbReference>
<sequence>MTGLAGLTTAYLLSHPDTANGRFDVTLYESAPTYGMSAGDLEVPCGCQRCAATASAPKKPSTPATTTATAAADHVQERIDSPLRLFSEGYYPTLLQLYRHLQVPIAPVNFTFSLSTLTDKGAIDPATIVTTDIVRLTASLSLLLPTALIRPWSQRNMFILMRDKLRMSRAAAHLRATRQLHTVRGTLRDYVAQHGYSRAYVDDLLVPTLAVAMSATRDQVLDMPARAVLDWNARIPVRNTALTVPCGVAAVCERLTQFLGAEQKRFGESVRGVRYRRESATYEVETARDTQTYDLVVLATPAEITARLVADCGAPHANDLASVLAHFGYDPVKVVVHTDTQSVLPADASHVRGVVVSSNSIETMATIHVNALRGLPTHCPVLLQTTNPLVPIDPKSVRGEWTFPRVRLTPAAESALDVVPKLQGLNGLFVVGSPMYPGIPLLEGCVGSAVDVAGRLGVQRPWEVKPGEYVGFDPDRKEPWVDAFYAGDLAVKEPAPRSWVRAVVRSSAVAAVAAIAVHRAGWTASDVAEWTESLVAAWTTAVMARWA</sequence>
<dbReference type="GO" id="GO:0016491">
    <property type="term" value="F:oxidoreductase activity"/>
    <property type="evidence" value="ECO:0007669"/>
    <property type="project" value="TreeGrafter"/>
</dbReference>
<name>A0A0L0S4X9_ALLM3</name>
<evidence type="ECO:0000313" key="2">
    <source>
        <dbReference type="Proteomes" id="UP000054350"/>
    </source>
</evidence>
<gene>
    <name evidence="1" type="ORF">AMAG_03262</name>
</gene>
<dbReference type="InterPro" id="IPR036188">
    <property type="entry name" value="FAD/NAD-bd_sf"/>
</dbReference>
<dbReference type="OrthoDB" id="5977668at2759"/>
<dbReference type="PANTHER" id="PTHR42923">
    <property type="entry name" value="PROTOPORPHYRINOGEN OXIDASE"/>
    <property type="match status" value="1"/>
</dbReference>
<dbReference type="eggNOG" id="ENOG502RZ2M">
    <property type="taxonomic scope" value="Eukaryota"/>
</dbReference>
<dbReference type="Gene3D" id="3.50.50.60">
    <property type="entry name" value="FAD/NAD(P)-binding domain"/>
    <property type="match status" value="1"/>
</dbReference>
<evidence type="ECO:0008006" key="3">
    <source>
        <dbReference type="Google" id="ProtNLM"/>
    </source>
</evidence>
<protein>
    <recommendedName>
        <fullName evidence="3">Amine oxidase domain-containing protein</fullName>
    </recommendedName>
</protein>
<reference evidence="1 2" key="1">
    <citation type="submission" date="2009-11" db="EMBL/GenBank/DDBJ databases">
        <title>Annotation of Allomyces macrogynus ATCC 38327.</title>
        <authorList>
            <consortium name="The Broad Institute Genome Sequencing Platform"/>
            <person name="Russ C."/>
            <person name="Cuomo C."/>
            <person name="Burger G."/>
            <person name="Gray M.W."/>
            <person name="Holland P.W.H."/>
            <person name="King N."/>
            <person name="Lang F.B.F."/>
            <person name="Roger A.J."/>
            <person name="Ruiz-Trillo I."/>
            <person name="Young S.K."/>
            <person name="Zeng Q."/>
            <person name="Gargeya S."/>
            <person name="Fitzgerald M."/>
            <person name="Haas B."/>
            <person name="Abouelleil A."/>
            <person name="Alvarado L."/>
            <person name="Arachchi H.M."/>
            <person name="Berlin A."/>
            <person name="Chapman S.B."/>
            <person name="Gearin G."/>
            <person name="Goldberg J."/>
            <person name="Griggs A."/>
            <person name="Gujja S."/>
            <person name="Hansen M."/>
            <person name="Heiman D."/>
            <person name="Howarth C."/>
            <person name="Larimer J."/>
            <person name="Lui A."/>
            <person name="MacDonald P.J.P."/>
            <person name="McCowen C."/>
            <person name="Montmayeur A."/>
            <person name="Murphy C."/>
            <person name="Neiman D."/>
            <person name="Pearson M."/>
            <person name="Priest M."/>
            <person name="Roberts A."/>
            <person name="Saif S."/>
            <person name="Shea T."/>
            <person name="Sisk P."/>
            <person name="Stolte C."/>
            <person name="Sykes S."/>
            <person name="Wortman J."/>
            <person name="Nusbaum C."/>
            <person name="Birren B."/>
        </authorList>
    </citation>
    <scope>NUCLEOTIDE SEQUENCE [LARGE SCALE GENOMIC DNA]</scope>
    <source>
        <strain evidence="1 2">ATCC 38327</strain>
    </source>
</reference>
<accession>A0A0L0S4X9</accession>
<proteinExistence type="predicted"/>
<dbReference type="VEuPathDB" id="FungiDB:AMAG_03262"/>
<keyword evidence="2" id="KW-1185">Reference proteome</keyword>
<dbReference type="AlphaFoldDB" id="A0A0L0S4X9"/>
<evidence type="ECO:0000313" key="1">
    <source>
        <dbReference type="EMBL" id="KNE57567.1"/>
    </source>
</evidence>
<dbReference type="OMA" id="CFFVAPK"/>
<dbReference type="EMBL" id="GG745331">
    <property type="protein sequence ID" value="KNE57567.1"/>
    <property type="molecule type" value="Genomic_DNA"/>
</dbReference>